<organism evidence="1">
    <name type="scientific">Pseudo-nitzschia australis</name>
    <dbReference type="NCBI Taxonomy" id="44445"/>
    <lineage>
        <taxon>Eukaryota</taxon>
        <taxon>Sar</taxon>
        <taxon>Stramenopiles</taxon>
        <taxon>Ochrophyta</taxon>
        <taxon>Bacillariophyta</taxon>
        <taxon>Bacillariophyceae</taxon>
        <taxon>Bacillariophycidae</taxon>
        <taxon>Bacillariales</taxon>
        <taxon>Bacillariaceae</taxon>
        <taxon>Pseudo-nitzschia</taxon>
    </lineage>
</organism>
<evidence type="ECO:0000313" key="1">
    <source>
        <dbReference type="EMBL" id="CAE0711909.1"/>
    </source>
</evidence>
<reference evidence="1" key="1">
    <citation type="submission" date="2021-01" db="EMBL/GenBank/DDBJ databases">
        <authorList>
            <person name="Corre E."/>
            <person name="Pelletier E."/>
            <person name="Niang G."/>
            <person name="Scheremetjew M."/>
            <person name="Finn R."/>
            <person name="Kale V."/>
            <person name="Holt S."/>
            <person name="Cochrane G."/>
            <person name="Meng A."/>
            <person name="Brown T."/>
            <person name="Cohen L."/>
        </authorList>
    </citation>
    <scope>NUCLEOTIDE SEQUENCE</scope>
    <source>
        <strain evidence="1">10249 10 AB</strain>
    </source>
</reference>
<dbReference type="AlphaFoldDB" id="A0A7S4ADA7"/>
<name>A0A7S4ADA7_9STRA</name>
<accession>A0A7S4ADA7</accession>
<sequence>MDGWIEYRSLESTLDSNGFIKKSAATTMGCDTIHGLMIGYDPTTRHHGSPLPFCVCFGAHSCFRFVSFLFASLHCIHFQKKSSSYSSAAVASAVASTPEDLLEVILWALSRCNRS</sequence>
<gene>
    <name evidence="1" type="ORF">PAUS00366_LOCUS4661</name>
</gene>
<protein>
    <submittedName>
        <fullName evidence="1">Uncharacterized protein</fullName>
    </submittedName>
</protein>
<proteinExistence type="predicted"/>
<dbReference type="EMBL" id="HBIX01005894">
    <property type="protein sequence ID" value="CAE0711909.1"/>
    <property type="molecule type" value="Transcribed_RNA"/>
</dbReference>